<proteinExistence type="predicted"/>
<organism evidence="1">
    <name type="scientific">marine sediment metagenome</name>
    <dbReference type="NCBI Taxonomy" id="412755"/>
    <lineage>
        <taxon>unclassified sequences</taxon>
        <taxon>metagenomes</taxon>
        <taxon>ecological metagenomes</taxon>
    </lineage>
</organism>
<name>A0A0F9S6V2_9ZZZZ</name>
<evidence type="ECO:0000313" key="1">
    <source>
        <dbReference type="EMBL" id="KKN58007.1"/>
    </source>
</evidence>
<dbReference type="EMBL" id="LAZR01000780">
    <property type="protein sequence ID" value="KKN58007.1"/>
    <property type="molecule type" value="Genomic_DNA"/>
</dbReference>
<sequence length="52" mass="6281">MSDAFLNRMNAKEYNAYHRDLFGDEWEDVEFEREPSLFRKMLNKIRGVLGIK</sequence>
<gene>
    <name evidence="1" type="ORF">LCGC14_0556650</name>
</gene>
<dbReference type="AlphaFoldDB" id="A0A0F9S6V2"/>
<comment type="caution">
    <text evidence="1">The sequence shown here is derived from an EMBL/GenBank/DDBJ whole genome shotgun (WGS) entry which is preliminary data.</text>
</comment>
<accession>A0A0F9S6V2</accession>
<reference evidence="1" key="1">
    <citation type="journal article" date="2015" name="Nature">
        <title>Complex archaea that bridge the gap between prokaryotes and eukaryotes.</title>
        <authorList>
            <person name="Spang A."/>
            <person name="Saw J.H."/>
            <person name="Jorgensen S.L."/>
            <person name="Zaremba-Niedzwiedzka K."/>
            <person name="Martijn J."/>
            <person name="Lind A.E."/>
            <person name="van Eijk R."/>
            <person name="Schleper C."/>
            <person name="Guy L."/>
            <person name="Ettema T.J."/>
        </authorList>
    </citation>
    <scope>NUCLEOTIDE SEQUENCE</scope>
</reference>
<protein>
    <submittedName>
        <fullName evidence="1">Uncharacterized protein</fullName>
    </submittedName>
</protein>